<dbReference type="GO" id="GO:0003723">
    <property type="term" value="F:RNA binding"/>
    <property type="evidence" value="ECO:0007669"/>
    <property type="project" value="InterPro"/>
</dbReference>
<keyword evidence="6" id="KW-0539">Nucleus</keyword>
<keyword evidence="2" id="KW-0507">mRNA processing</keyword>
<dbReference type="FunFam" id="1.10.10.790:FF:000001">
    <property type="entry name" value="Splicing factor 3a, subunit 1"/>
    <property type="match status" value="1"/>
</dbReference>
<sequence length="501" mass="52306">MVATTEVNGTAGAIIPVGSAQSSLPAPDLAGLDTQTRKIGLIYPPPDIRAIADKTALYVFKNGPDFERRVRANEAENTKFSFLKPGDPYHAYYQHKLAEHAAPAAEEEAPAAAGAATATPAAAPAAAPAPTPAAPSVLAPTQPLAAPAEEVYTVHVPEGLTPLDLDVIKLTAAAVARNGKKFLTELASREHASPQFNFLKPTHSLFAFFTALCDAYSAVLMPPKGLAAELAADAGSRARVLERALRRLEWERARDSAARAAGDAEEADRAAMQSIDWHDFVVVETIDFFEDETGALPPPMLLRDVVRLTRAGQLAEAEAAQAEAAAAGGAAAVDEQALPMDAEERALVAQAAGAAAGGGEAGAAATPGGDDGAASDVDMEESEEEAEVRIVRDYVRVDPRAGRADPTGYVTSPLTGELVAVGDMAEHMRVSLIDPRWREQRNVMLSRIKETTRASDDEISRNLASLAATLPDVFGSSQEEVSAAVGRAVEADRAAAAAAAA</sequence>
<dbReference type="GO" id="GO:0071013">
    <property type="term" value="C:catalytic step 2 spliceosome"/>
    <property type="evidence" value="ECO:0007669"/>
    <property type="project" value="TreeGrafter"/>
</dbReference>
<protein>
    <recommendedName>
        <fullName evidence="8">SURP motif domain-containing protein</fullName>
    </recommendedName>
</protein>
<organism evidence="9">
    <name type="scientific">Auxenochlorella protothecoides</name>
    <name type="common">Green microalga</name>
    <name type="synonym">Chlorella protothecoides</name>
    <dbReference type="NCBI Taxonomy" id="3075"/>
    <lineage>
        <taxon>Eukaryota</taxon>
        <taxon>Viridiplantae</taxon>
        <taxon>Chlorophyta</taxon>
        <taxon>core chlorophytes</taxon>
        <taxon>Trebouxiophyceae</taxon>
        <taxon>Chlorellales</taxon>
        <taxon>Chlorellaceae</taxon>
        <taxon>Auxenochlorella</taxon>
    </lineage>
</organism>
<comment type="subcellular location">
    <subcellularLocation>
        <location evidence="1">Nucleus</location>
    </subcellularLocation>
</comment>
<dbReference type="Pfam" id="PF01805">
    <property type="entry name" value="Surp"/>
    <property type="match status" value="2"/>
</dbReference>
<proteinExistence type="predicted"/>
<evidence type="ECO:0000256" key="3">
    <source>
        <dbReference type="ARBA" id="ARBA00022728"/>
    </source>
</evidence>
<dbReference type="InterPro" id="IPR000061">
    <property type="entry name" value="Surp"/>
</dbReference>
<keyword evidence="3" id="KW-0747">Spliceosome</keyword>
<gene>
    <name evidence="9" type="ORF">g.7712</name>
</gene>
<name>A0A1D2A0D8_AUXPR</name>
<dbReference type="FunFam" id="1.10.10.790:FF:000002">
    <property type="entry name" value="Splicing factor 3A subunit 1"/>
    <property type="match status" value="1"/>
</dbReference>
<accession>A0A1D2A0D8</accession>
<evidence type="ECO:0000256" key="6">
    <source>
        <dbReference type="ARBA" id="ARBA00023242"/>
    </source>
</evidence>
<dbReference type="PROSITE" id="PS50128">
    <property type="entry name" value="SURP"/>
    <property type="match status" value="2"/>
</dbReference>
<dbReference type="GO" id="GO:0005686">
    <property type="term" value="C:U2 snRNP"/>
    <property type="evidence" value="ECO:0007669"/>
    <property type="project" value="TreeGrafter"/>
</dbReference>
<dbReference type="Gene3D" id="1.10.10.790">
    <property type="entry name" value="Surp module"/>
    <property type="match status" value="2"/>
</dbReference>
<dbReference type="SUPFAM" id="SSF109905">
    <property type="entry name" value="Surp module (SWAP domain)"/>
    <property type="match status" value="2"/>
</dbReference>
<feature type="domain" description="SURP motif" evidence="8">
    <location>
        <begin position="51"/>
        <end position="93"/>
    </location>
</feature>
<feature type="non-terminal residue" evidence="9">
    <location>
        <position position="501"/>
    </location>
</feature>
<evidence type="ECO:0000256" key="1">
    <source>
        <dbReference type="ARBA" id="ARBA00004123"/>
    </source>
</evidence>
<dbReference type="PANTHER" id="PTHR15316">
    <property type="entry name" value="SPLICEOSOME ASSOCIATED PROTEIN 114/SWAP SPLICING FACTOR-RELATED"/>
    <property type="match status" value="1"/>
</dbReference>
<dbReference type="InterPro" id="IPR035967">
    <property type="entry name" value="SWAP/Surp_sf"/>
</dbReference>
<evidence type="ECO:0000256" key="5">
    <source>
        <dbReference type="ARBA" id="ARBA00023187"/>
    </source>
</evidence>
<dbReference type="GO" id="GO:0045292">
    <property type="term" value="P:mRNA cis splicing, via spliceosome"/>
    <property type="evidence" value="ECO:0007669"/>
    <property type="project" value="InterPro"/>
</dbReference>
<evidence type="ECO:0000313" key="9">
    <source>
        <dbReference type="EMBL" id="JAT72646.1"/>
    </source>
</evidence>
<reference evidence="9" key="1">
    <citation type="submission" date="2015-08" db="EMBL/GenBank/DDBJ databases">
        <authorList>
            <person name="Babu N.S."/>
            <person name="Beckwith C.J."/>
            <person name="Beseler K.G."/>
            <person name="Brison A."/>
            <person name="Carone J.V."/>
            <person name="Caskin T.P."/>
            <person name="Diamond M."/>
            <person name="Durham M.E."/>
            <person name="Foxe J.M."/>
            <person name="Go M."/>
            <person name="Henderson B.A."/>
            <person name="Jones I.B."/>
            <person name="McGettigan J.A."/>
            <person name="Micheletti S.J."/>
            <person name="Nasrallah M.E."/>
            <person name="Ortiz D."/>
            <person name="Piller C.R."/>
            <person name="Privatt S.R."/>
            <person name="Schneider S.L."/>
            <person name="Sharp S."/>
            <person name="Smith T.C."/>
            <person name="Stanton J.D."/>
            <person name="Ullery H.E."/>
            <person name="Wilson R.J."/>
            <person name="Serrano M.G."/>
            <person name="Buck G."/>
            <person name="Lee V."/>
            <person name="Wang Y."/>
            <person name="Carvalho R."/>
            <person name="Voegtly L."/>
            <person name="Shi R."/>
            <person name="Duckworth R."/>
            <person name="Johnson A."/>
            <person name="Loviza R."/>
            <person name="Walstead R."/>
            <person name="Shah Z."/>
            <person name="Kiflezghi M."/>
            <person name="Wade K."/>
            <person name="Ball S.L."/>
            <person name="Bradley K.W."/>
            <person name="Asai D.J."/>
            <person name="Bowman C.A."/>
            <person name="Russell D.A."/>
            <person name="Pope W.H."/>
            <person name="Jacobs-Sera D."/>
            <person name="Hendrix R.W."/>
            <person name="Hatfull G.F."/>
        </authorList>
    </citation>
    <scope>NUCLEOTIDE SEQUENCE</scope>
</reference>
<dbReference type="Pfam" id="PF12230">
    <property type="entry name" value="PRP21_like_P"/>
    <property type="match status" value="1"/>
</dbReference>
<evidence type="ECO:0000259" key="8">
    <source>
        <dbReference type="PROSITE" id="PS50128"/>
    </source>
</evidence>
<keyword evidence="4" id="KW-0677">Repeat</keyword>
<dbReference type="GO" id="GO:0000381">
    <property type="term" value="P:regulation of alternative mRNA splicing, via spliceosome"/>
    <property type="evidence" value="ECO:0007669"/>
    <property type="project" value="TreeGrafter"/>
</dbReference>
<keyword evidence="5" id="KW-0508">mRNA splicing</keyword>
<feature type="compositionally biased region" description="Low complexity" evidence="7">
    <location>
        <begin position="362"/>
        <end position="376"/>
    </location>
</feature>
<dbReference type="EMBL" id="GDKF01005976">
    <property type="protein sequence ID" value="JAT72646.1"/>
    <property type="molecule type" value="Transcribed_RNA"/>
</dbReference>
<dbReference type="InterPro" id="IPR045146">
    <property type="entry name" value="SF3A1"/>
</dbReference>
<dbReference type="PANTHER" id="PTHR15316:SF1">
    <property type="entry name" value="SPLICING FACTOR 3A SUBUNIT 1"/>
    <property type="match status" value="1"/>
</dbReference>
<dbReference type="InterPro" id="IPR022030">
    <property type="entry name" value="SF3A1_dom"/>
</dbReference>
<evidence type="ECO:0000256" key="4">
    <source>
        <dbReference type="ARBA" id="ARBA00022737"/>
    </source>
</evidence>
<feature type="region of interest" description="Disordered" evidence="7">
    <location>
        <begin position="358"/>
        <end position="385"/>
    </location>
</feature>
<evidence type="ECO:0000256" key="2">
    <source>
        <dbReference type="ARBA" id="ARBA00022664"/>
    </source>
</evidence>
<dbReference type="AlphaFoldDB" id="A0A1D2A0D8"/>
<feature type="domain" description="SURP motif" evidence="8">
    <location>
        <begin position="167"/>
        <end position="209"/>
    </location>
</feature>
<dbReference type="GO" id="GO:0071004">
    <property type="term" value="C:U2-type prespliceosome"/>
    <property type="evidence" value="ECO:0007669"/>
    <property type="project" value="TreeGrafter"/>
</dbReference>
<dbReference type="SMART" id="SM00648">
    <property type="entry name" value="SWAP"/>
    <property type="match status" value="2"/>
</dbReference>
<evidence type="ECO:0000256" key="7">
    <source>
        <dbReference type="SAM" id="MobiDB-lite"/>
    </source>
</evidence>